<accession>A0A841L838</accession>
<gene>
    <name evidence="2" type="ORF">FHS79_002978</name>
</gene>
<reference evidence="2 3" key="1">
    <citation type="submission" date="2020-08" db="EMBL/GenBank/DDBJ databases">
        <title>Genomic Encyclopedia of Type Strains, Phase IV (KMG-IV): sequencing the most valuable type-strain genomes for metagenomic binning, comparative biology and taxonomic classification.</title>
        <authorList>
            <person name="Goeker M."/>
        </authorList>
    </citation>
    <scope>NUCLEOTIDE SEQUENCE [LARGE SCALE GENOMIC DNA]</scope>
    <source>
        <strain evidence="2 3">DSM 102189</strain>
    </source>
</reference>
<name>A0A841L838_9SPHN</name>
<comment type="caution">
    <text evidence="2">The sequence shown here is derived from an EMBL/GenBank/DDBJ whole genome shotgun (WGS) entry which is preliminary data.</text>
</comment>
<keyword evidence="3" id="KW-1185">Reference proteome</keyword>
<dbReference type="Proteomes" id="UP000538147">
    <property type="component" value="Unassembled WGS sequence"/>
</dbReference>
<dbReference type="EMBL" id="JACIIV010000024">
    <property type="protein sequence ID" value="MBB6228787.1"/>
    <property type="molecule type" value="Genomic_DNA"/>
</dbReference>
<protein>
    <submittedName>
        <fullName evidence="2">YHS domain-containing protein</fullName>
    </submittedName>
</protein>
<evidence type="ECO:0000256" key="1">
    <source>
        <dbReference type="SAM" id="SignalP"/>
    </source>
</evidence>
<evidence type="ECO:0000313" key="2">
    <source>
        <dbReference type="EMBL" id="MBB6228787.1"/>
    </source>
</evidence>
<feature type="chain" id="PRO_5032390714" evidence="1">
    <location>
        <begin position="23"/>
        <end position="153"/>
    </location>
</feature>
<dbReference type="NCBIfam" id="NF041384">
    <property type="entry name" value="YHS_seleno_dom"/>
    <property type="match status" value="1"/>
</dbReference>
<feature type="signal peptide" evidence="1">
    <location>
        <begin position="1"/>
        <end position="22"/>
    </location>
</feature>
<proteinExistence type="predicted"/>
<dbReference type="AlphaFoldDB" id="A0A841L838"/>
<sequence length="153" mass="15941">MMKRLSVLGVLMMLVAPLPALAIDAPRSAPVWQGASGTEAAVGGHDPVAYFSGSAIPGDPAISADFGGARYLFATMANRDAFLGDPARYLPAFGGHCGWAASEGRKAGGNPKVFRIEDGVLVLNCSPDAEAKWIAGLPGTRERATAWWAAQDK</sequence>
<evidence type="ECO:0000313" key="3">
    <source>
        <dbReference type="Proteomes" id="UP000538147"/>
    </source>
</evidence>
<dbReference type="RefSeq" id="WP_184201760.1">
    <property type="nucleotide sequence ID" value="NZ_JACIIV010000024.1"/>
</dbReference>
<organism evidence="2 3">
    <name type="scientific">Polymorphobacter multimanifer</name>
    <dbReference type="NCBI Taxonomy" id="1070431"/>
    <lineage>
        <taxon>Bacteria</taxon>
        <taxon>Pseudomonadati</taxon>
        <taxon>Pseudomonadota</taxon>
        <taxon>Alphaproteobacteria</taxon>
        <taxon>Sphingomonadales</taxon>
        <taxon>Sphingosinicellaceae</taxon>
        <taxon>Polymorphobacter</taxon>
    </lineage>
</organism>
<keyword evidence="1" id="KW-0732">Signal</keyword>